<dbReference type="AlphaFoldDB" id="A0ABD0WPY5"/>
<organism evidence="1 2">
    <name type="scientific">Umbra pygmaea</name>
    <name type="common">Eastern mudminnow</name>
    <dbReference type="NCBI Taxonomy" id="75934"/>
    <lineage>
        <taxon>Eukaryota</taxon>
        <taxon>Metazoa</taxon>
        <taxon>Chordata</taxon>
        <taxon>Craniata</taxon>
        <taxon>Vertebrata</taxon>
        <taxon>Euteleostomi</taxon>
        <taxon>Actinopterygii</taxon>
        <taxon>Neopterygii</taxon>
        <taxon>Teleostei</taxon>
        <taxon>Protacanthopterygii</taxon>
        <taxon>Esociformes</taxon>
        <taxon>Umbridae</taxon>
        <taxon>Umbra</taxon>
    </lineage>
</organism>
<protein>
    <submittedName>
        <fullName evidence="1">Uncharacterized protein</fullName>
    </submittedName>
</protein>
<sequence length="69" mass="7773">MPYSCRTRTIERLLPTDPLHVARKTLGLTKGVFTPLSCNVASGHYYVDDILKVEIETLPESLDELKTIL</sequence>
<comment type="caution">
    <text evidence="1">The sequence shown here is derived from an EMBL/GenBank/DDBJ whole genome shotgun (WGS) entry which is preliminary data.</text>
</comment>
<evidence type="ECO:0000313" key="1">
    <source>
        <dbReference type="EMBL" id="KAL0978904.1"/>
    </source>
</evidence>
<keyword evidence="2" id="KW-1185">Reference proteome</keyword>
<gene>
    <name evidence="1" type="ORF">UPYG_G00177460</name>
</gene>
<dbReference type="EMBL" id="JAGEUA010000005">
    <property type="protein sequence ID" value="KAL0978904.1"/>
    <property type="molecule type" value="Genomic_DNA"/>
</dbReference>
<proteinExistence type="predicted"/>
<name>A0ABD0WPY5_UMBPY</name>
<accession>A0ABD0WPY5</accession>
<dbReference type="Proteomes" id="UP001557470">
    <property type="component" value="Unassembled WGS sequence"/>
</dbReference>
<evidence type="ECO:0000313" key="2">
    <source>
        <dbReference type="Proteomes" id="UP001557470"/>
    </source>
</evidence>
<reference evidence="1 2" key="1">
    <citation type="submission" date="2024-06" db="EMBL/GenBank/DDBJ databases">
        <authorList>
            <person name="Pan Q."/>
            <person name="Wen M."/>
            <person name="Jouanno E."/>
            <person name="Zahm M."/>
            <person name="Klopp C."/>
            <person name="Cabau C."/>
            <person name="Louis A."/>
            <person name="Berthelot C."/>
            <person name="Parey E."/>
            <person name="Roest Crollius H."/>
            <person name="Montfort J."/>
            <person name="Robinson-Rechavi M."/>
            <person name="Bouchez O."/>
            <person name="Lampietro C."/>
            <person name="Lopez Roques C."/>
            <person name="Donnadieu C."/>
            <person name="Postlethwait J."/>
            <person name="Bobe J."/>
            <person name="Verreycken H."/>
            <person name="Guiguen Y."/>
        </authorList>
    </citation>
    <scope>NUCLEOTIDE SEQUENCE [LARGE SCALE GENOMIC DNA]</scope>
    <source>
        <strain evidence="1">Up_M1</strain>
        <tissue evidence="1">Testis</tissue>
    </source>
</reference>